<accession>A0A545TQT6</accession>
<evidence type="ECO:0000313" key="4">
    <source>
        <dbReference type="Proteomes" id="UP000315252"/>
    </source>
</evidence>
<keyword evidence="2 3" id="KW-0808">Transferase</keyword>
<dbReference type="PANTHER" id="PTHR30160">
    <property type="entry name" value="TETRAACYLDISACCHARIDE 4'-KINASE-RELATED"/>
    <property type="match status" value="1"/>
</dbReference>
<protein>
    <submittedName>
        <fullName evidence="3">Glycosyltransferase family 9 protein</fullName>
    </submittedName>
</protein>
<dbReference type="RefSeq" id="WP_142896761.1">
    <property type="nucleotide sequence ID" value="NZ_ML660055.1"/>
</dbReference>
<sequence length="324" mass="35075">MRILFITSNRIGDAVQSTGILSALIERHPGAEITVAAGAVCAPLFEAVPGLQRLLPMKKRKHAGHWRDLWWQCVGTRWDLVVDLRASKFSWTVRCRRSLTVTSKLDDEPRVLELARLIGEEANPPAPKIWLAVEHERAALEAIPDGDPVLAVGPTANWIGKTWMLERFVDLARRLTGPAGPLQGARLAVLGAPGEEAQAAALMHALPANRTIDLVGKAGLLTTAACLKRCVFFVGNDSGLMHMSAAVGVPTLGLFGPSSERRYGPWGAHCGFVRTPESLDEIINQPGYHHTLPKSWMTSLQTDSVEEAALALMQRLNVGSAAQG</sequence>
<gene>
    <name evidence="3" type="ORF">FKG95_12695</name>
</gene>
<name>A0A545TQT6_9PROT</name>
<dbReference type="Proteomes" id="UP000315252">
    <property type="component" value="Unassembled WGS sequence"/>
</dbReference>
<dbReference type="OrthoDB" id="9797795at2"/>
<dbReference type="GO" id="GO:0008713">
    <property type="term" value="F:ADP-heptose-lipopolysaccharide heptosyltransferase activity"/>
    <property type="evidence" value="ECO:0007669"/>
    <property type="project" value="TreeGrafter"/>
</dbReference>
<dbReference type="InterPro" id="IPR002201">
    <property type="entry name" value="Glyco_trans_9"/>
</dbReference>
<comment type="caution">
    <text evidence="3">The sequence shown here is derived from an EMBL/GenBank/DDBJ whole genome shotgun (WGS) entry which is preliminary data.</text>
</comment>
<dbReference type="SUPFAM" id="SSF53756">
    <property type="entry name" value="UDP-Glycosyltransferase/glycogen phosphorylase"/>
    <property type="match status" value="1"/>
</dbReference>
<dbReference type="Gene3D" id="3.40.50.2000">
    <property type="entry name" value="Glycogen Phosphorylase B"/>
    <property type="match status" value="2"/>
</dbReference>
<evidence type="ECO:0000313" key="3">
    <source>
        <dbReference type="EMBL" id="TQV79580.1"/>
    </source>
</evidence>
<reference evidence="3 4" key="1">
    <citation type="submission" date="2019-06" db="EMBL/GenBank/DDBJ databases">
        <title>Whole genome sequence for Rhodospirillaceae sp. R148.</title>
        <authorList>
            <person name="Wang G."/>
        </authorList>
    </citation>
    <scope>NUCLEOTIDE SEQUENCE [LARGE SCALE GENOMIC DNA]</scope>
    <source>
        <strain evidence="3 4">R148</strain>
    </source>
</reference>
<dbReference type="Pfam" id="PF01075">
    <property type="entry name" value="Glyco_transf_9"/>
    <property type="match status" value="1"/>
</dbReference>
<evidence type="ECO:0000256" key="1">
    <source>
        <dbReference type="ARBA" id="ARBA00022676"/>
    </source>
</evidence>
<organism evidence="3 4">
    <name type="scientific">Denitrobaculum tricleocarpae</name>
    <dbReference type="NCBI Taxonomy" id="2591009"/>
    <lineage>
        <taxon>Bacteria</taxon>
        <taxon>Pseudomonadati</taxon>
        <taxon>Pseudomonadota</taxon>
        <taxon>Alphaproteobacteria</taxon>
        <taxon>Rhodospirillales</taxon>
        <taxon>Rhodospirillaceae</taxon>
        <taxon>Denitrobaculum</taxon>
    </lineage>
</organism>
<keyword evidence="1" id="KW-0328">Glycosyltransferase</keyword>
<dbReference type="GO" id="GO:0005829">
    <property type="term" value="C:cytosol"/>
    <property type="evidence" value="ECO:0007669"/>
    <property type="project" value="TreeGrafter"/>
</dbReference>
<dbReference type="AlphaFoldDB" id="A0A545TQT6"/>
<keyword evidence="4" id="KW-1185">Reference proteome</keyword>
<dbReference type="CDD" id="cd03789">
    <property type="entry name" value="GT9_LPS_heptosyltransferase"/>
    <property type="match status" value="1"/>
</dbReference>
<dbReference type="GO" id="GO:0009244">
    <property type="term" value="P:lipopolysaccharide core region biosynthetic process"/>
    <property type="evidence" value="ECO:0007669"/>
    <property type="project" value="TreeGrafter"/>
</dbReference>
<evidence type="ECO:0000256" key="2">
    <source>
        <dbReference type="ARBA" id="ARBA00022679"/>
    </source>
</evidence>
<dbReference type="EMBL" id="VHSH01000004">
    <property type="protein sequence ID" value="TQV79580.1"/>
    <property type="molecule type" value="Genomic_DNA"/>
</dbReference>
<dbReference type="InterPro" id="IPR051199">
    <property type="entry name" value="LPS_LOS_Heptosyltrfase"/>
</dbReference>
<proteinExistence type="predicted"/>